<proteinExistence type="predicted"/>
<dbReference type="SUPFAM" id="SSF51735">
    <property type="entry name" value="NAD(P)-binding Rossmann-fold domains"/>
    <property type="match status" value="1"/>
</dbReference>
<dbReference type="Pfam" id="PF13460">
    <property type="entry name" value="NAD_binding_10"/>
    <property type="match status" value="1"/>
</dbReference>
<accession>A0AAU9QYA7</accession>
<dbReference type="AlphaFoldDB" id="A0AAU9QYA7"/>
<dbReference type="PANTHER" id="PTHR14097">
    <property type="entry name" value="OXIDOREDUCTASE HTATIP2"/>
    <property type="match status" value="1"/>
</dbReference>
<feature type="domain" description="NAD(P)-binding" evidence="1">
    <location>
        <begin position="9"/>
        <end position="153"/>
    </location>
</feature>
<name>A0AAU9QYA7_9VIBR</name>
<dbReference type="InterPro" id="IPR036291">
    <property type="entry name" value="NAD(P)-bd_dom_sf"/>
</dbReference>
<organism evidence="2 3">
    <name type="scientific">Vibrio jasicida</name>
    <dbReference type="NCBI Taxonomy" id="766224"/>
    <lineage>
        <taxon>Bacteria</taxon>
        <taxon>Pseudomonadati</taxon>
        <taxon>Pseudomonadota</taxon>
        <taxon>Gammaproteobacteria</taxon>
        <taxon>Vibrionales</taxon>
        <taxon>Vibrionaceae</taxon>
        <taxon>Vibrio</taxon>
    </lineage>
</organism>
<reference evidence="2" key="1">
    <citation type="submission" date="2022-01" db="EMBL/GenBank/DDBJ databases">
        <authorList>
            <person name="Lagorce A."/>
        </authorList>
    </citation>
    <scope>NUCLEOTIDE SEQUENCE</scope>
    <source>
        <strain evidence="2">Th15_F1_A12</strain>
    </source>
</reference>
<dbReference type="PANTHER" id="PTHR14097:SF7">
    <property type="entry name" value="OXIDOREDUCTASE HTATIP2"/>
    <property type="match status" value="1"/>
</dbReference>
<sequence>MNRTIIIAGASGLVGRETLSALLDSENFGTVYALSRREVNREHHKLKQIIDSNLNVPAIALDSVFPEVGVIALGSTIKKAGTKEKLRAIDVELVTSTAENMKYLGVKHLIVMSCLGADSNARSHYLRCKGEMEEQVELLKFEKTTFLHPGPLAGNRQENRPDEKLLQGALKVFRPLMLGSLKKYLPIQATNIAKSIVVHSTFPTPSKVERLDSIDMMKLAS</sequence>
<dbReference type="InterPro" id="IPR016040">
    <property type="entry name" value="NAD(P)-bd_dom"/>
</dbReference>
<dbReference type="RefSeq" id="WP_104034864.1">
    <property type="nucleotide sequence ID" value="NZ_CAKMTZ010000121.1"/>
</dbReference>
<comment type="caution">
    <text evidence="2">The sequence shown here is derived from an EMBL/GenBank/DDBJ whole genome shotgun (WGS) entry which is preliminary data.</text>
</comment>
<gene>
    <name evidence="2" type="ORF">THF1A12_670005</name>
</gene>
<protein>
    <submittedName>
        <fullName evidence="2">Nucleoside-diphosphate sugar epimerase</fullName>
    </submittedName>
</protein>
<evidence type="ECO:0000313" key="2">
    <source>
        <dbReference type="EMBL" id="CAH1603215.1"/>
    </source>
</evidence>
<dbReference type="EMBL" id="CAKMUD010000124">
    <property type="protein sequence ID" value="CAH1603215.1"/>
    <property type="molecule type" value="Genomic_DNA"/>
</dbReference>
<evidence type="ECO:0000313" key="3">
    <source>
        <dbReference type="Proteomes" id="UP001295462"/>
    </source>
</evidence>
<evidence type="ECO:0000259" key="1">
    <source>
        <dbReference type="Pfam" id="PF13460"/>
    </source>
</evidence>
<dbReference type="Gene3D" id="3.40.50.720">
    <property type="entry name" value="NAD(P)-binding Rossmann-like Domain"/>
    <property type="match status" value="1"/>
</dbReference>
<dbReference type="Proteomes" id="UP001295462">
    <property type="component" value="Unassembled WGS sequence"/>
</dbReference>